<evidence type="ECO:0000256" key="1">
    <source>
        <dbReference type="SAM" id="MobiDB-lite"/>
    </source>
</evidence>
<evidence type="ECO:0000313" key="3">
    <source>
        <dbReference type="Proteomes" id="UP000830115"/>
    </source>
</evidence>
<keyword evidence="3" id="KW-1185">Reference proteome</keyword>
<accession>A0ABY4M120</accession>
<proteinExistence type="predicted"/>
<dbReference type="RefSeq" id="WP_248862290.1">
    <property type="nucleotide sequence ID" value="NZ_CP086322.1"/>
</dbReference>
<organism evidence="2 3">
    <name type="scientific">Streptomyces halobius</name>
    <dbReference type="NCBI Taxonomy" id="2879846"/>
    <lineage>
        <taxon>Bacteria</taxon>
        <taxon>Bacillati</taxon>
        <taxon>Actinomycetota</taxon>
        <taxon>Actinomycetes</taxon>
        <taxon>Kitasatosporales</taxon>
        <taxon>Streptomycetaceae</taxon>
        <taxon>Streptomyces</taxon>
    </lineage>
</organism>
<protein>
    <submittedName>
        <fullName evidence="2">Uncharacterized protein</fullName>
    </submittedName>
</protein>
<feature type="region of interest" description="Disordered" evidence="1">
    <location>
        <begin position="77"/>
        <end position="146"/>
    </location>
</feature>
<feature type="compositionally biased region" description="Basic and acidic residues" evidence="1">
    <location>
        <begin position="96"/>
        <end position="105"/>
    </location>
</feature>
<evidence type="ECO:0000313" key="2">
    <source>
        <dbReference type="EMBL" id="UQA91464.1"/>
    </source>
</evidence>
<reference evidence="2" key="1">
    <citation type="submission" date="2021-10" db="EMBL/GenBank/DDBJ databases">
        <title>Streptomyces nigrumlapis sp.nov.,an antimicrobial producing actinobacterium isolated from Black Gobi rocks.</title>
        <authorList>
            <person name="Wen Y."/>
            <person name="Zhang W."/>
            <person name="Liu X.G."/>
        </authorList>
    </citation>
    <scope>NUCLEOTIDE SEQUENCE</scope>
    <source>
        <strain evidence="2">ST13-2-2</strain>
    </source>
</reference>
<dbReference type="Proteomes" id="UP000830115">
    <property type="component" value="Chromosome"/>
</dbReference>
<sequence>MPKRVLAPAKKCICPECGTPTKASLRSGRLYEHDAEGTSPCPKSGAVVVAGSELVNSYECACGTWARITSKGALARHSMPEGQGCPLSGEPIETPAARERPRRVADGPLRLVPPAPTEGWAKPVTGGGGSSVYAIPAGLPGHGRRR</sequence>
<dbReference type="EMBL" id="CP086322">
    <property type="protein sequence ID" value="UQA91464.1"/>
    <property type="molecule type" value="Genomic_DNA"/>
</dbReference>
<name>A0ABY4M120_9ACTN</name>
<gene>
    <name evidence="2" type="ORF">K9S39_05850</name>
</gene>